<feature type="chain" id="PRO_5028878578" evidence="7">
    <location>
        <begin position="30"/>
        <end position="1011"/>
    </location>
</feature>
<evidence type="ECO:0000313" key="9">
    <source>
        <dbReference type="EMBL" id="QNI32557.1"/>
    </source>
</evidence>
<reference evidence="9 10" key="1">
    <citation type="submission" date="2020-08" db="EMBL/GenBank/DDBJ databases">
        <title>Edaphobacter telluris sp. nov. and Acidobacterium dinghuensis sp. nov., two acidobacteria isolated from forest soil.</title>
        <authorList>
            <person name="Fu J."/>
            <person name="Qiu L."/>
        </authorList>
    </citation>
    <scope>NUCLEOTIDE SEQUENCE [LARGE SCALE GENOMIC DNA]</scope>
    <source>
        <strain evidence="9">4Y35</strain>
    </source>
</reference>
<dbReference type="GO" id="GO:0015344">
    <property type="term" value="F:siderophore uptake transmembrane transporter activity"/>
    <property type="evidence" value="ECO:0007669"/>
    <property type="project" value="TreeGrafter"/>
</dbReference>
<feature type="domain" description="TonB-dependent transporter Oar-like beta-barrel" evidence="8">
    <location>
        <begin position="248"/>
        <end position="1004"/>
    </location>
</feature>
<protein>
    <submittedName>
        <fullName evidence="9">TonB-dependent receptor</fullName>
    </submittedName>
</protein>
<evidence type="ECO:0000313" key="10">
    <source>
        <dbReference type="Proteomes" id="UP000515312"/>
    </source>
</evidence>
<dbReference type="Pfam" id="PF25183">
    <property type="entry name" value="OMP_b-brl_4"/>
    <property type="match status" value="1"/>
</dbReference>
<dbReference type="SUPFAM" id="SSF49452">
    <property type="entry name" value="Starch-binding domain-like"/>
    <property type="match status" value="1"/>
</dbReference>
<evidence type="ECO:0000256" key="5">
    <source>
        <dbReference type="ARBA" id="ARBA00023136"/>
    </source>
</evidence>
<feature type="signal peptide" evidence="7">
    <location>
        <begin position="1"/>
        <end position="29"/>
    </location>
</feature>
<evidence type="ECO:0000256" key="2">
    <source>
        <dbReference type="ARBA" id="ARBA00022448"/>
    </source>
</evidence>
<proteinExistence type="predicted"/>
<dbReference type="InterPro" id="IPR013784">
    <property type="entry name" value="Carb-bd-like_fold"/>
</dbReference>
<dbReference type="GO" id="GO:0009279">
    <property type="term" value="C:cell outer membrane"/>
    <property type="evidence" value="ECO:0007669"/>
    <property type="project" value="UniProtKB-SubCell"/>
</dbReference>
<keyword evidence="4" id="KW-0812">Transmembrane</keyword>
<organism evidence="9 10">
    <name type="scientific">Alloacidobacterium dinghuense</name>
    <dbReference type="NCBI Taxonomy" id="2763107"/>
    <lineage>
        <taxon>Bacteria</taxon>
        <taxon>Pseudomonadati</taxon>
        <taxon>Acidobacteriota</taxon>
        <taxon>Terriglobia</taxon>
        <taxon>Terriglobales</taxon>
        <taxon>Acidobacteriaceae</taxon>
        <taxon>Alloacidobacterium</taxon>
    </lineage>
</organism>
<dbReference type="InterPro" id="IPR057601">
    <property type="entry name" value="Oar-like_b-barrel"/>
</dbReference>
<sequence>MRSIQLFTRALLLAITTCVLVFPAGPAVAQVDRAGLDGTITDPSGKVIPGVHVVAEMPDTGLKRETVSSPTGSYDIPELPVGTYTITFDHPGFKTLTFVDVKQVIGRTRTLDATLQVAGGEEHLQVSASSEQMDDSTDALGGRIDKVQADKLPINGRNWATLTALAPGAVDTGGSNQRSIRFAGRGRDDDNFTYDGVDATNIVNQPQQPYVRLSIPLDAIEEFRIDSMLTTAEGGATGGPQLAVTSPSGTNQWHGNAFEYLRNNVFDAQQPVPASTSQPPFHLNQFGGALSGPIVRDKTFFFLAYEGYRQRWGFPLLGYVPSSAFRTQVLADSPELEPIVNAYPLGTAPTSDPNIDQFSSEGTQAVNENSAMIRLDQRFTEKTTAYVRFNYDRAVNTQPLASSGNYLEDLQQLTSTPVNGAIELLHIFNPNLVEEFKFGYNRGTADTDDLNHTGIPYAVSVSGFTTLNNNRFSTGVGNSFSWIDNLTWIKSRHTVKAGVEIRRIQLNQGNTEAGTITYASTTAFDKNSVSSATLNGALPINGLRKTQYYGYVQDEFKWTPNFTVNLGARYSFFNIFHEVQGRANPFDFATCGPQGFCGVGASFGRPNYGDIDPRVAFAWAPENNGKTLIRAGFGMYHEDGQLDDQNLPISNEVFAYSLSNKTIPNLSYPIDPFLANTTGIVSPRAQDRQRKDTYVEQWGLSVQRELPGDFVGTVSYVGSHGVYLLTLSEVNVVDAATGVRPYPAFSQVSWRGTKDASSYQGFSVAVKRSFSRGLLFSANYMWSHEIDDGSDGSGDGDSLVPQNVACPQCERASGIWDVRHVVNANAIYQLPFGPGRSYLNQAGILSSIARDWEVTSVALARTGFPVNVLVNRSSASVPDGNSTDQRPDLVPGVTVTPTGGKSIGEWINPAAFALPAAGTFGDAPRNIVRGPGAWQIDFGVAKTISLGERARLEFRSEFFNIFNHPQYGLPNATFAVPGFGSITQTVNTTTPVSPIGSGTPREIQFALRFAF</sequence>
<keyword evidence="6" id="KW-0998">Cell outer membrane</keyword>
<dbReference type="SUPFAM" id="SSF56935">
    <property type="entry name" value="Porins"/>
    <property type="match status" value="1"/>
</dbReference>
<keyword evidence="2" id="KW-0813">Transport</keyword>
<dbReference type="Pfam" id="PF13620">
    <property type="entry name" value="CarboxypepD_reg"/>
    <property type="match status" value="1"/>
</dbReference>
<dbReference type="PANTHER" id="PTHR30069">
    <property type="entry name" value="TONB-DEPENDENT OUTER MEMBRANE RECEPTOR"/>
    <property type="match status" value="1"/>
</dbReference>
<keyword evidence="5" id="KW-0472">Membrane</keyword>
<dbReference type="Gene3D" id="2.60.40.1120">
    <property type="entry name" value="Carboxypeptidase-like, regulatory domain"/>
    <property type="match status" value="1"/>
</dbReference>
<dbReference type="InterPro" id="IPR036942">
    <property type="entry name" value="Beta-barrel_TonB_sf"/>
</dbReference>
<dbReference type="RefSeq" id="WP_186743511.1">
    <property type="nucleotide sequence ID" value="NZ_CP060394.1"/>
</dbReference>
<keyword evidence="9" id="KW-0675">Receptor</keyword>
<accession>A0A7G8BJ37</accession>
<name>A0A7G8BJ37_9BACT</name>
<dbReference type="GO" id="GO:0044718">
    <property type="term" value="P:siderophore transmembrane transport"/>
    <property type="evidence" value="ECO:0007669"/>
    <property type="project" value="TreeGrafter"/>
</dbReference>
<evidence type="ECO:0000256" key="1">
    <source>
        <dbReference type="ARBA" id="ARBA00004571"/>
    </source>
</evidence>
<keyword evidence="10" id="KW-1185">Reference proteome</keyword>
<evidence type="ECO:0000259" key="8">
    <source>
        <dbReference type="Pfam" id="PF25183"/>
    </source>
</evidence>
<dbReference type="Gene3D" id="2.40.170.20">
    <property type="entry name" value="TonB-dependent receptor, beta-barrel domain"/>
    <property type="match status" value="1"/>
</dbReference>
<comment type="subcellular location">
    <subcellularLocation>
        <location evidence="1">Cell outer membrane</location>
        <topology evidence="1">Multi-pass membrane protein</topology>
    </subcellularLocation>
</comment>
<gene>
    <name evidence="9" type="ORF">H7849_00560</name>
</gene>
<evidence type="ECO:0000256" key="7">
    <source>
        <dbReference type="SAM" id="SignalP"/>
    </source>
</evidence>
<evidence type="ECO:0000256" key="3">
    <source>
        <dbReference type="ARBA" id="ARBA00022452"/>
    </source>
</evidence>
<dbReference type="Proteomes" id="UP000515312">
    <property type="component" value="Chromosome"/>
</dbReference>
<keyword evidence="7" id="KW-0732">Signal</keyword>
<keyword evidence="3" id="KW-1134">Transmembrane beta strand</keyword>
<dbReference type="InterPro" id="IPR039426">
    <property type="entry name" value="TonB-dep_rcpt-like"/>
</dbReference>
<dbReference type="PANTHER" id="PTHR30069:SF46">
    <property type="entry name" value="OAR PROTEIN"/>
    <property type="match status" value="1"/>
</dbReference>
<evidence type="ECO:0000256" key="6">
    <source>
        <dbReference type="ARBA" id="ARBA00023237"/>
    </source>
</evidence>
<evidence type="ECO:0000256" key="4">
    <source>
        <dbReference type="ARBA" id="ARBA00022692"/>
    </source>
</evidence>
<dbReference type="KEGG" id="adin:H7849_00560"/>
<dbReference type="EMBL" id="CP060394">
    <property type="protein sequence ID" value="QNI32557.1"/>
    <property type="molecule type" value="Genomic_DNA"/>
</dbReference>
<dbReference type="GO" id="GO:0030246">
    <property type="term" value="F:carbohydrate binding"/>
    <property type="evidence" value="ECO:0007669"/>
    <property type="project" value="InterPro"/>
</dbReference>
<dbReference type="AlphaFoldDB" id="A0A7G8BJ37"/>